<name>A0A7Y9I9I9_9ACTN</name>
<keyword evidence="3" id="KW-1185">Reference proteome</keyword>
<keyword evidence="2" id="KW-0456">Lyase</keyword>
<reference evidence="2 3" key="1">
    <citation type="submission" date="2020-07" db="EMBL/GenBank/DDBJ databases">
        <title>Sequencing the genomes of 1000 actinobacteria strains.</title>
        <authorList>
            <person name="Klenk H.-P."/>
        </authorList>
    </citation>
    <scope>NUCLEOTIDE SEQUENCE [LARGE SCALE GENOMIC DNA]</scope>
    <source>
        <strain evidence="2 3">DSM 22083</strain>
    </source>
</reference>
<dbReference type="InterPro" id="IPR004360">
    <property type="entry name" value="Glyas_Fos-R_dOase_dom"/>
</dbReference>
<dbReference type="PROSITE" id="PS51819">
    <property type="entry name" value="VOC"/>
    <property type="match status" value="1"/>
</dbReference>
<accession>A0A7Y9I9I9</accession>
<evidence type="ECO:0000259" key="1">
    <source>
        <dbReference type="PROSITE" id="PS51819"/>
    </source>
</evidence>
<evidence type="ECO:0000313" key="3">
    <source>
        <dbReference type="Proteomes" id="UP000569914"/>
    </source>
</evidence>
<dbReference type="RefSeq" id="WP_179753468.1">
    <property type="nucleotide sequence ID" value="NZ_JACCBU010000001.1"/>
</dbReference>
<feature type="domain" description="VOC" evidence="1">
    <location>
        <begin position="7"/>
        <end position="133"/>
    </location>
</feature>
<dbReference type="InterPro" id="IPR037523">
    <property type="entry name" value="VOC_core"/>
</dbReference>
<dbReference type="InterPro" id="IPR050383">
    <property type="entry name" value="GlyoxalaseI/FosfomycinResist"/>
</dbReference>
<dbReference type="Gene3D" id="3.10.180.10">
    <property type="entry name" value="2,3-Dihydroxybiphenyl 1,2-Dioxygenase, domain 1"/>
    <property type="match status" value="1"/>
</dbReference>
<dbReference type="AlphaFoldDB" id="A0A7Y9I9I9"/>
<proteinExistence type="predicted"/>
<organism evidence="2 3">
    <name type="scientific">Microlunatus parietis</name>
    <dbReference type="NCBI Taxonomy" id="682979"/>
    <lineage>
        <taxon>Bacteria</taxon>
        <taxon>Bacillati</taxon>
        <taxon>Actinomycetota</taxon>
        <taxon>Actinomycetes</taxon>
        <taxon>Propionibacteriales</taxon>
        <taxon>Propionibacteriaceae</taxon>
        <taxon>Microlunatus</taxon>
    </lineage>
</organism>
<dbReference type="SUPFAM" id="SSF54593">
    <property type="entry name" value="Glyoxalase/Bleomycin resistance protein/Dihydroxybiphenyl dioxygenase"/>
    <property type="match status" value="1"/>
</dbReference>
<dbReference type="InterPro" id="IPR029068">
    <property type="entry name" value="Glyas_Bleomycin-R_OHBP_Dase"/>
</dbReference>
<dbReference type="PANTHER" id="PTHR21366">
    <property type="entry name" value="GLYOXALASE FAMILY PROTEIN"/>
    <property type="match status" value="1"/>
</dbReference>
<dbReference type="Pfam" id="PF00903">
    <property type="entry name" value="Glyoxalase"/>
    <property type="match status" value="1"/>
</dbReference>
<dbReference type="EMBL" id="JACCBU010000001">
    <property type="protein sequence ID" value="NYE72580.1"/>
    <property type="molecule type" value="Genomic_DNA"/>
</dbReference>
<keyword evidence="2" id="KW-0223">Dioxygenase</keyword>
<sequence length="136" mass="15467">MGLGFSGIHHLTLRVRDLDRARWFYGEVLGLEIDQDFPPEPDYPGKLRLRLPDGTRIVLVRPLPGTAADDRFSERRIGLDHVSLSMPGELLEPLVERLRSHGIDTEGARHDELGPRLVSFRDPDNIAWECFEDDQG</sequence>
<dbReference type="PANTHER" id="PTHR21366:SF14">
    <property type="entry name" value="GLYOXALASE DOMAIN-CONTAINING PROTEIN 5"/>
    <property type="match status" value="1"/>
</dbReference>
<dbReference type="Proteomes" id="UP000569914">
    <property type="component" value="Unassembled WGS sequence"/>
</dbReference>
<protein>
    <submittedName>
        <fullName evidence="2">Catechol 2,3-dioxygenase-like lactoylglutathione lyase family enzyme</fullName>
    </submittedName>
</protein>
<evidence type="ECO:0000313" key="2">
    <source>
        <dbReference type="EMBL" id="NYE72580.1"/>
    </source>
</evidence>
<comment type="caution">
    <text evidence="2">The sequence shown here is derived from an EMBL/GenBank/DDBJ whole genome shotgun (WGS) entry which is preliminary data.</text>
</comment>
<dbReference type="GO" id="GO:0016829">
    <property type="term" value="F:lyase activity"/>
    <property type="evidence" value="ECO:0007669"/>
    <property type="project" value="UniProtKB-KW"/>
</dbReference>
<dbReference type="GO" id="GO:0051213">
    <property type="term" value="F:dioxygenase activity"/>
    <property type="evidence" value="ECO:0007669"/>
    <property type="project" value="UniProtKB-KW"/>
</dbReference>
<gene>
    <name evidence="2" type="ORF">BKA15_003909</name>
</gene>
<keyword evidence="2" id="KW-0560">Oxidoreductase</keyword>